<dbReference type="AlphaFoldDB" id="A0A5F8GCC0"/>
<dbReference type="PROSITE" id="PS50262">
    <property type="entry name" value="G_PROTEIN_RECEP_F1_2"/>
    <property type="match status" value="1"/>
</dbReference>
<dbReference type="GO" id="GO:0005550">
    <property type="term" value="F:pheromone binding"/>
    <property type="evidence" value="ECO:0000318"/>
    <property type="project" value="GO_Central"/>
</dbReference>
<dbReference type="GO" id="GO:0005886">
    <property type="term" value="C:plasma membrane"/>
    <property type="evidence" value="ECO:0000318"/>
    <property type="project" value="GO_Central"/>
</dbReference>
<dbReference type="OMA" id="MISHHEV"/>
<evidence type="ECO:0000256" key="4">
    <source>
        <dbReference type="ARBA" id="ARBA00022475"/>
    </source>
</evidence>
<evidence type="ECO:0000256" key="5">
    <source>
        <dbReference type="ARBA" id="ARBA00022507"/>
    </source>
</evidence>
<dbReference type="InterPro" id="IPR017452">
    <property type="entry name" value="GPCR_Rhodpsn_7TM"/>
</dbReference>
<evidence type="ECO:0000256" key="7">
    <source>
        <dbReference type="ARBA" id="ARBA00022989"/>
    </source>
</evidence>
<evidence type="ECO:0000256" key="8">
    <source>
        <dbReference type="ARBA" id="ARBA00023040"/>
    </source>
</evidence>
<keyword evidence="10 13" id="KW-0675">Receptor</keyword>
<keyword evidence="12 13" id="KW-0807">Transducer</keyword>
<evidence type="ECO:0000256" key="6">
    <source>
        <dbReference type="ARBA" id="ARBA00022692"/>
    </source>
</evidence>
<feature type="transmembrane region" description="Helical" evidence="13">
    <location>
        <begin position="12"/>
        <end position="34"/>
    </location>
</feature>
<organism evidence="15 16">
    <name type="scientific">Monodelphis domestica</name>
    <name type="common">Gray short-tailed opossum</name>
    <dbReference type="NCBI Taxonomy" id="13616"/>
    <lineage>
        <taxon>Eukaryota</taxon>
        <taxon>Metazoa</taxon>
        <taxon>Chordata</taxon>
        <taxon>Craniata</taxon>
        <taxon>Vertebrata</taxon>
        <taxon>Euteleostomi</taxon>
        <taxon>Mammalia</taxon>
        <taxon>Metatheria</taxon>
        <taxon>Didelphimorphia</taxon>
        <taxon>Didelphidae</taxon>
        <taxon>Monodelphis</taxon>
    </lineage>
</organism>
<keyword evidence="9 13" id="KW-0472">Membrane</keyword>
<protein>
    <recommendedName>
        <fullName evidence="13">Vomeronasal type-1 receptor</fullName>
    </recommendedName>
</protein>
<dbReference type="GO" id="GO:0019236">
    <property type="term" value="P:response to pheromone"/>
    <property type="evidence" value="ECO:0007669"/>
    <property type="project" value="UniProtKB-KW"/>
</dbReference>
<feature type="transmembrane region" description="Helical" evidence="13">
    <location>
        <begin position="129"/>
        <end position="150"/>
    </location>
</feature>
<dbReference type="InParanoid" id="A0A5F8GCC0"/>
<keyword evidence="5 13" id="KW-0589">Pheromone response</keyword>
<evidence type="ECO:0000256" key="11">
    <source>
        <dbReference type="ARBA" id="ARBA00023180"/>
    </source>
</evidence>
<evidence type="ECO:0000313" key="16">
    <source>
        <dbReference type="Proteomes" id="UP000002280"/>
    </source>
</evidence>
<feature type="transmembrane region" description="Helical" evidence="13">
    <location>
        <begin position="264"/>
        <end position="285"/>
    </location>
</feature>
<evidence type="ECO:0000256" key="1">
    <source>
        <dbReference type="ARBA" id="ARBA00003878"/>
    </source>
</evidence>
<dbReference type="PANTHER" id="PTHR24062">
    <property type="entry name" value="VOMERONASAL TYPE-1 RECEPTOR"/>
    <property type="match status" value="1"/>
</dbReference>
<dbReference type="GO" id="GO:0007606">
    <property type="term" value="P:sensory perception of chemical stimulus"/>
    <property type="evidence" value="ECO:0007669"/>
    <property type="project" value="UniProtKB-ARBA"/>
</dbReference>
<dbReference type="GO" id="GO:0016503">
    <property type="term" value="F:pheromone receptor activity"/>
    <property type="evidence" value="ECO:0007669"/>
    <property type="project" value="InterPro"/>
</dbReference>
<feature type="transmembrane region" description="Helical" evidence="13">
    <location>
        <begin position="185"/>
        <end position="206"/>
    </location>
</feature>
<accession>A0A5F8GCC0</accession>
<evidence type="ECO:0000256" key="2">
    <source>
        <dbReference type="ARBA" id="ARBA00004651"/>
    </source>
</evidence>
<evidence type="ECO:0000256" key="9">
    <source>
        <dbReference type="ARBA" id="ARBA00023136"/>
    </source>
</evidence>
<evidence type="ECO:0000256" key="10">
    <source>
        <dbReference type="ARBA" id="ARBA00023170"/>
    </source>
</evidence>
<reference evidence="15" key="3">
    <citation type="submission" date="2025-09" db="UniProtKB">
        <authorList>
            <consortium name="Ensembl"/>
        </authorList>
    </citation>
    <scope>IDENTIFICATION</scope>
</reference>
<comment type="similarity">
    <text evidence="3 13">Belongs to the G-protein coupled receptor 1 family.</text>
</comment>
<dbReference type="GeneTree" id="ENSGT00960000186612"/>
<dbReference type="PRINTS" id="PR01534">
    <property type="entry name" value="VOMERONASL1R"/>
</dbReference>
<gene>
    <name evidence="15" type="primary">monDomV1R1271</name>
</gene>
<name>A0A5F8GCC0_MONDO</name>
<comment type="subcellular location">
    <subcellularLocation>
        <location evidence="2 13">Cell membrane</location>
        <topology evidence="2 13">Multi-pass membrane protein</topology>
    </subcellularLocation>
</comment>
<reference evidence="15 16" key="1">
    <citation type="journal article" date="2007" name="Nature">
        <title>Genome of the marsupial Monodelphis domestica reveals innovation in non-coding sequences.</title>
        <authorList>
            <person name="Mikkelsen T.S."/>
            <person name="Wakefield M.J."/>
            <person name="Aken B."/>
            <person name="Amemiya C.T."/>
            <person name="Chang J.L."/>
            <person name="Duke S."/>
            <person name="Garber M."/>
            <person name="Gentles A.J."/>
            <person name="Goodstadt L."/>
            <person name="Heger A."/>
            <person name="Jurka J."/>
            <person name="Kamal M."/>
            <person name="Mauceli E."/>
            <person name="Searle S.M."/>
            <person name="Sharpe T."/>
            <person name="Baker M.L."/>
            <person name="Batzer M.A."/>
            <person name="Benos P.V."/>
            <person name="Belov K."/>
            <person name="Clamp M."/>
            <person name="Cook A."/>
            <person name="Cuff J."/>
            <person name="Das R."/>
            <person name="Davidow L."/>
            <person name="Deakin J.E."/>
            <person name="Fazzari M.J."/>
            <person name="Glass J.L."/>
            <person name="Grabherr M."/>
            <person name="Greally J.M."/>
            <person name="Gu W."/>
            <person name="Hore T.A."/>
            <person name="Huttley G.A."/>
            <person name="Kleber M."/>
            <person name="Jirtle R.L."/>
            <person name="Koina E."/>
            <person name="Lee J.T."/>
            <person name="Mahony S."/>
            <person name="Marra M.A."/>
            <person name="Miller R.D."/>
            <person name="Nicholls R.D."/>
            <person name="Oda M."/>
            <person name="Papenfuss A.T."/>
            <person name="Parra Z.E."/>
            <person name="Pollock D.D."/>
            <person name="Ray D.A."/>
            <person name="Schein J.E."/>
            <person name="Speed T.P."/>
            <person name="Thompson K."/>
            <person name="VandeBerg J.L."/>
            <person name="Wade C.M."/>
            <person name="Walker J.A."/>
            <person name="Waters P.D."/>
            <person name="Webber C."/>
            <person name="Weidman J.R."/>
            <person name="Xie X."/>
            <person name="Zody M.C."/>
            <person name="Baldwin J."/>
            <person name="Abdouelleil A."/>
            <person name="Abdulkadir J."/>
            <person name="Abebe A."/>
            <person name="Abera B."/>
            <person name="Abreu J."/>
            <person name="Acer S.C."/>
            <person name="Aftuck L."/>
            <person name="Alexander A."/>
            <person name="An P."/>
            <person name="Anderson E."/>
            <person name="Anderson S."/>
            <person name="Arachi H."/>
            <person name="Azer M."/>
            <person name="Bachantsang P."/>
            <person name="Barry A."/>
            <person name="Bayul T."/>
            <person name="Berlin A."/>
            <person name="Bessette D."/>
            <person name="Bloom T."/>
            <person name="Bloom T."/>
            <person name="Boguslavskiy L."/>
            <person name="Bonnet C."/>
            <person name="Boukhgalter B."/>
            <person name="Bourzgui I."/>
            <person name="Brown A."/>
            <person name="Cahill P."/>
            <person name="Channer S."/>
            <person name="Cheshatsang Y."/>
            <person name="Chuda L."/>
            <person name="Citroen M."/>
            <person name="Collymore A."/>
            <person name="Cooke P."/>
            <person name="Costello M."/>
            <person name="D'Aco K."/>
            <person name="Daza R."/>
            <person name="De Haan G."/>
            <person name="DeGray S."/>
            <person name="DeMaso C."/>
            <person name="Dhargay N."/>
            <person name="Dooley K."/>
            <person name="Dooley E."/>
            <person name="Doricent M."/>
            <person name="Dorje P."/>
            <person name="Dorjee K."/>
            <person name="Dupes A."/>
            <person name="Elong R."/>
            <person name="Falk J."/>
            <person name="Farina A."/>
            <person name="Faro S."/>
            <person name="Ferguson D."/>
            <person name="Fisher S."/>
            <person name="Foley C.D."/>
            <person name="Franke A."/>
            <person name="Friedrich D."/>
            <person name="Gadbois L."/>
            <person name="Gearin G."/>
            <person name="Gearin C.R."/>
            <person name="Giannoukos G."/>
            <person name="Goode T."/>
            <person name="Graham J."/>
            <person name="Grandbois E."/>
            <person name="Grewal S."/>
            <person name="Gyaltsen K."/>
            <person name="Hafez N."/>
            <person name="Hagos B."/>
            <person name="Hall J."/>
            <person name="Henson C."/>
            <person name="Hollinger A."/>
            <person name="Honan T."/>
            <person name="Huard M.D."/>
            <person name="Hughes L."/>
            <person name="Hurhula B."/>
            <person name="Husby M.E."/>
            <person name="Kamat A."/>
            <person name="Kanga B."/>
            <person name="Kashin S."/>
            <person name="Khazanovich D."/>
            <person name="Kisner P."/>
            <person name="Lance K."/>
            <person name="Lara M."/>
            <person name="Lee W."/>
            <person name="Lennon N."/>
            <person name="Letendre F."/>
            <person name="LeVine R."/>
            <person name="Lipovsky A."/>
            <person name="Liu X."/>
            <person name="Liu J."/>
            <person name="Liu S."/>
            <person name="Lokyitsang T."/>
            <person name="Lokyitsang Y."/>
            <person name="Lubonja R."/>
            <person name="Lui A."/>
            <person name="MacDonald P."/>
            <person name="Magnisalis V."/>
            <person name="Maru K."/>
            <person name="Matthews C."/>
            <person name="McCusker W."/>
            <person name="McDonough S."/>
            <person name="Mehta T."/>
            <person name="Meldrim J."/>
            <person name="Meneus L."/>
            <person name="Mihai O."/>
            <person name="Mihalev A."/>
            <person name="Mihova T."/>
            <person name="Mittelman R."/>
            <person name="Mlenga V."/>
            <person name="Montmayeur A."/>
            <person name="Mulrain L."/>
            <person name="Navidi A."/>
            <person name="Naylor J."/>
            <person name="Negash T."/>
            <person name="Nguyen T."/>
            <person name="Nguyen N."/>
            <person name="Nicol R."/>
            <person name="Norbu C."/>
            <person name="Norbu N."/>
            <person name="Novod N."/>
            <person name="O'Neill B."/>
            <person name="Osman S."/>
            <person name="Markiewicz E."/>
            <person name="Oyono O.L."/>
            <person name="Patti C."/>
            <person name="Phunkhang P."/>
            <person name="Pierre F."/>
            <person name="Priest M."/>
            <person name="Raghuraman S."/>
            <person name="Rege F."/>
            <person name="Reyes R."/>
            <person name="Rise C."/>
            <person name="Rogov P."/>
            <person name="Ross K."/>
            <person name="Ryan E."/>
            <person name="Settipalli S."/>
            <person name="Shea T."/>
            <person name="Sherpa N."/>
            <person name="Shi L."/>
            <person name="Shih D."/>
            <person name="Sparrow T."/>
            <person name="Spaulding J."/>
            <person name="Stalker J."/>
            <person name="Stange-Thomann N."/>
            <person name="Stavropoulos S."/>
            <person name="Stone C."/>
            <person name="Strader C."/>
            <person name="Tesfaye S."/>
            <person name="Thomson T."/>
            <person name="Thoulutsang Y."/>
            <person name="Thoulutsang D."/>
            <person name="Topham K."/>
            <person name="Topping I."/>
            <person name="Tsamla T."/>
            <person name="Vassiliev H."/>
            <person name="Vo A."/>
            <person name="Wangchuk T."/>
            <person name="Wangdi T."/>
            <person name="Weiand M."/>
            <person name="Wilkinson J."/>
            <person name="Wilson A."/>
            <person name="Yadav S."/>
            <person name="Young G."/>
            <person name="Yu Q."/>
            <person name="Zembek L."/>
            <person name="Zhong D."/>
            <person name="Zimmer A."/>
            <person name="Zwirko Z."/>
            <person name="Jaffe D.B."/>
            <person name="Alvarez P."/>
            <person name="Brockman W."/>
            <person name="Butler J."/>
            <person name="Chin C."/>
            <person name="Gnerre S."/>
            <person name="MacCallum I."/>
            <person name="Graves J.A."/>
            <person name="Ponting C.P."/>
            <person name="Breen M."/>
            <person name="Samollow P.B."/>
            <person name="Lander E.S."/>
            <person name="Lindblad-Toh K."/>
        </authorList>
    </citation>
    <scope>NUCLEOTIDE SEQUENCE [LARGE SCALE GENOMIC DNA]</scope>
</reference>
<dbReference type="OrthoDB" id="9446982at2759"/>
<dbReference type="Ensembl" id="ENSMODT00000066919.1">
    <property type="protein sequence ID" value="ENSMODP00000045165.1"/>
    <property type="gene ID" value="ENSMODG00000040347.1"/>
</dbReference>
<dbReference type="InterPro" id="IPR004072">
    <property type="entry name" value="Vmron_rcpt_1"/>
</dbReference>
<keyword evidence="11" id="KW-0325">Glycoprotein</keyword>
<evidence type="ECO:0000256" key="3">
    <source>
        <dbReference type="ARBA" id="ARBA00010663"/>
    </source>
</evidence>
<dbReference type="Gene3D" id="1.20.1070.10">
    <property type="entry name" value="Rhodopsin 7-helix transmembrane proteins"/>
    <property type="match status" value="1"/>
</dbReference>
<evidence type="ECO:0000256" key="12">
    <source>
        <dbReference type="ARBA" id="ARBA00023224"/>
    </source>
</evidence>
<keyword evidence="4 13" id="KW-1003">Cell membrane</keyword>
<feature type="domain" description="G-protein coupled receptors family 1 profile" evidence="14">
    <location>
        <begin position="22"/>
        <end position="284"/>
    </location>
</feature>
<dbReference type="KEGG" id="mdo:100018661"/>
<dbReference type="FunFam" id="1.20.1070.10:FF:000033">
    <property type="entry name" value="Vomeronasal type-1 receptor"/>
    <property type="match status" value="1"/>
</dbReference>
<dbReference type="CTD" id="100018661"/>
<feature type="transmembrane region" description="Helical" evidence="13">
    <location>
        <begin position="46"/>
        <end position="67"/>
    </location>
</feature>
<comment type="function">
    <text evidence="1">Putative pheromone receptor.</text>
</comment>
<evidence type="ECO:0000259" key="14">
    <source>
        <dbReference type="PROSITE" id="PS50262"/>
    </source>
</evidence>
<dbReference type="Proteomes" id="UP000002280">
    <property type="component" value="Chromosome 5"/>
</dbReference>
<keyword evidence="6 13" id="KW-0812">Transmembrane</keyword>
<dbReference type="Pfam" id="PF03402">
    <property type="entry name" value="V1R"/>
    <property type="match status" value="1"/>
</dbReference>
<keyword evidence="16" id="KW-1185">Reference proteome</keyword>
<keyword evidence="8 13" id="KW-0297">G-protein coupled receptor</keyword>
<feature type="transmembrane region" description="Helical" evidence="13">
    <location>
        <begin position="96"/>
        <end position="117"/>
    </location>
</feature>
<feature type="transmembrane region" description="Helical" evidence="13">
    <location>
        <begin position="234"/>
        <end position="252"/>
    </location>
</feature>
<sequence length="298" mass="34178">MISHHEVLWIIYFIQLITGLLGNSFLFCIYNYNFITGYKKRTIDPILIHLTFVNVMFLLLRGIPQMIRVWRLGESLNDIECKLITYFQRVFRGLSLSSTCLLSVFQAIIISPSSLFWSKVKTRAPRCILPCSLLCWIFNLLIDVFVTVYVTGPRNDTTKERINLGYCSLDIHAMSPLKVVIWKTLYDFIFVAIMACSSIYMVFFLYRHHQQVKHIHHTVPSLSASPEIQATKSILLLVSSFVCFNAVSGPFILQMERAQGTISWAYYVSAILSLTFQSVSPFVLLGSDTQIPRSFCIL</sequence>
<dbReference type="SUPFAM" id="SSF81321">
    <property type="entry name" value="Family A G protein-coupled receptor-like"/>
    <property type="match status" value="1"/>
</dbReference>
<keyword evidence="7 13" id="KW-1133">Transmembrane helix</keyword>
<evidence type="ECO:0000256" key="13">
    <source>
        <dbReference type="RuleBase" id="RU364061"/>
    </source>
</evidence>
<dbReference type="GeneID" id="100018661"/>
<reference evidence="15" key="2">
    <citation type="submission" date="2025-08" db="UniProtKB">
        <authorList>
            <consortium name="Ensembl"/>
        </authorList>
    </citation>
    <scope>IDENTIFICATION</scope>
</reference>
<evidence type="ECO:0000313" key="15">
    <source>
        <dbReference type="Ensembl" id="ENSMODP00000045165.1"/>
    </source>
</evidence>
<proteinExistence type="inferred from homology"/>